<protein>
    <submittedName>
        <fullName evidence="3">ImmA/IrrE family metallo-endopeptidase</fullName>
    </submittedName>
</protein>
<dbReference type="InterPro" id="IPR052345">
    <property type="entry name" value="Rad_response_metalloprotease"/>
</dbReference>
<dbReference type="InterPro" id="IPR010982">
    <property type="entry name" value="Lambda_DNA-bd_dom_sf"/>
</dbReference>
<dbReference type="PANTHER" id="PTHR43236">
    <property type="entry name" value="ANTITOXIN HIGA1"/>
    <property type="match status" value="1"/>
</dbReference>
<dbReference type="CDD" id="cd00093">
    <property type="entry name" value="HTH_XRE"/>
    <property type="match status" value="1"/>
</dbReference>
<dbReference type="InterPro" id="IPR010359">
    <property type="entry name" value="IrrE_HExxH"/>
</dbReference>
<dbReference type="AlphaFoldDB" id="A0A6B1DE43"/>
<reference evidence="3" key="1">
    <citation type="submission" date="2019-09" db="EMBL/GenBank/DDBJ databases">
        <title>Characterisation of the sponge microbiome using genome-centric metagenomics.</title>
        <authorList>
            <person name="Engelberts J.P."/>
            <person name="Robbins S.J."/>
            <person name="De Goeij J.M."/>
            <person name="Aranda M."/>
            <person name="Bell S.C."/>
            <person name="Webster N.S."/>
        </authorList>
    </citation>
    <scope>NUCLEOTIDE SEQUENCE</scope>
    <source>
        <strain evidence="3">SB0661_bin_32</strain>
    </source>
</reference>
<dbReference type="EMBL" id="VXMH01000112">
    <property type="protein sequence ID" value="MYC97317.1"/>
    <property type="molecule type" value="Genomic_DNA"/>
</dbReference>
<name>A0A6B1DE43_9CHLR</name>
<evidence type="ECO:0000259" key="2">
    <source>
        <dbReference type="Pfam" id="PF06114"/>
    </source>
</evidence>
<proteinExistence type="inferred from homology"/>
<feature type="domain" description="IrrE N-terminal-like" evidence="2">
    <location>
        <begin position="196"/>
        <end position="302"/>
    </location>
</feature>
<evidence type="ECO:0000313" key="3">
    <source>
        <dbReference type="EMBL" id="MYC97317.1"/>
    </source>
</evidence>
<sequence length="388" mass="44043">MTSRRQKITLEPEVLIWARERVGLSEKKLADKMQVKPERVTEWERTGETSIAQVDRLASCTYTPLGYLYLSEPPDESLPIRDFRTRGDGPPKRPSPNLLDTVYQMQRRQNWMRDDLIEGGSDPLEFVGAYSLTDGHIEVAAAMRVALGLADGWPEEIDTWSEALGCLRIRSDEAGILVASNGVVGNSTRRKLDRTEFQGFALVDEYAPLIFVNAADFKTAQMFTLAHEVAHLFVGETGLSLFDRLLPVDHGTERFCNRVAAEFLVPQEELQDYWATVQDPTNPYREIAQEFKVSDIVAAYRALDLDLIDRDTFFTFYNENRCQAESRKTTTGRGNIWDTLRWRIGPRFAGAVARATEEGRLLYREAYSLTGLKGDTFEQMPEKLGIVL</sequence>
<dbReference type="Pfam" id="PF06114">
    <property type="entry name" value="Peptidase_M78"/>
    <property type="match status" value="1"/>
</dbReference>
<dbReference type="SUPFAM" id="SSF47413">
    <property type="entry name" value="lambda repressor-like DNA-binding domains"/>
    <property type="match status" value="1"/>
</dbReference>
<dbReference type="PANTHER" id="PTHR43236:SF2">
    <property type="entry name" value="BLL0069 PROTEIN"/>
    <property type="match status" value="1"/>
</dbReference>
<dbReference type="InterPro" id="IPR001387">
    <property type="entry name" value="Cro/C1-type_HTH"/>
</dbReference>
<evidence type="ECO:0000256" key="1">
    <source>
        <dbReference type="ARBA" id="ARBA00007227"/>
    </source>
</evidence>
<organism evidence="3">
    <name type="scientific">Caldilineaceae bacterium SB0661_bin_32</name>
    <dbReference type="NCBI Taxonomy" id="2605255"/>
    <lineage>
        <taxon>Bacteria</taxon>
        <taxon>Bacillati</taxon>
        <taxon>Chloroflexota</taxon>
        <taxon>Caldilineae</taxon>
        <taxon>Caldilineales</taxon>
        <taxon>Caldilineaceae</taxon>
    </lineage>
</organism>
<comment type="caution">
    <text evidence="3">The sequence shown here is derived from an EMBL/GenBank/DDBJ whole genome shotgun (WGS) entry which is preliminary data.</text>
</comment>
<dbReference type="Gene3D" id="1.10.10.2910">
    <property type="match status" value="1"/>
</dbReference>
<gene>
    <name evidence="3" type="ORF">F4X14_20375</name>
</gene>
<dbReference type="GO" id="GO:0003677">
    <property type="term" value="F:DNA binding"/>
    <property type="evidence" value="ECO:0007669"/>
    <property type="project" value="InterPro"/>
</dbReference>
<accession>A0A6B1DE43</accession>
<comment type="similarity">
    <text evidence="1">Belongs to the short-chain fatty acyl-CoA assimilation regulator (ScfR) family.</text>
</comment>